<keyword evidence="3" id="KW-1185">Reference proteome</keyword>
<feature type="chain" id="PRO_5040291308" evidence="1">
    <location>
        <begin position="25"/>
        <end position="85"/>
    </location>
</feature>
<name>A0A9N7R324_STRHE</name>
<feature type="signal peptide" evidence="1">
    <location>
        <begin position="1"/>
        <end position="24"/>
    </location>
</feature>
<dbReference type="Proteomes" id="UP001153555">
    <property type="component" value="Unassembled WGS sequence"/>
</dbReference>
<evidence type="ECO:0000256" key="1">
    <source>
        <dbReference type="SAM" id="SignalP"/>
    </source>
</evidence>
<gene>
    <name evidence="2" type="ORF">SHERM_11122</name>
</gene>
<evidence type="ECO:0000313" key="2">
    <source>
        <dbReference type="EMBL" id="CAA0808899.1"/>
    </source>
</evidence>
<keyword evidence="1" id="KW-0732">Signal</keyword>
<organism evidence="2 3">
    <name type="scientific">Striga hermonthica</name>
    <name type="common">Purple witchweed</name>
    <name type="synonym">Buchnera hermonthica</name>
    <dbReference type="NCBI Taxonomy" id="68872"/>
    <lineage>
        <taxon>Eukaryota</taxon>
        <taxon>Viridiplantae</taxon>
        <taxon>Streptophyta</taxon>
        <taxon>Embryophyta</taxon>
        <taxon>Tracheophyta</taxon>
        <taxon>Spermatophyta</taxon>
        <taxon>Magnoliopsida</taxon>
        <taxon>eudicotyledons</taxon>
        <taxon>Gunneridae</taxon>
        <taxon>Pentapetalae</taxon>
        <taxon>asterids</taxon>
        <taxon>lamiids</taxon>
        <taxon>Lamiales</taxon>
        <taxon>Orobanchaceae</taxon>
        <taxon>Buchnereae</taxon>
        <taxon>Striga</taxon>
    </lineage>
</organism>
<dbReference type="PANTHER" id="PTHR36616">
    <property type="entry name" value="BNAC07G32700D PROTEIN"/>
    <property type="match status" value="1"/>
</dbReference>
<dbReference type="AlphaFoldDB" id="A0A9N7R324"/>
<reference evidence="2" key="1">
    <citation type="submission" date="2019-12" db="EMBL/GenBank/DDBJ databases">
        <authorList>
            <person name="Scholes J."/>
        </authorList>
    </citation>
    <scope>NUCLEOTIDE SEQUENCE</scope>
</reference>
<comment type="caution">
    <text evidence="2">The sequence shown here is derived from an EMBL/GenBank/DDBJ whole genome shotgun (WGS) entry which is preliminary data.</text>
</comment>
<dbReference type="PANTHER" id="PTHR36616:SF4">
    <property type="entry name" value="OS03G0174800 PROTEIN"/>
    <property type="match status" value="1"/>
</dbReference>
<sequence length="85" mass="9130">MLHLFFAVAFSAVPLTLYIPPVRSFNLFVETMEAIDLRGLGAVLAGDSESQAAIGVIGKRHVGPPILGEAQYSSRDVHGTSFFHS</sequence>
<accession>A0A9N7R324</accession>
<protein>
    <submittedName>
        <fullName evidence="2">Uncharacterized protein</fullName>
    </submittedName>
</protein>
<dbReference type="OrthoDB" id="1893998at2759"/>
<evidence type="ECO:0000313" key="3">
    <source>
        <dbReference type="Proteomes" id="UP001153555"/>
    </source>
</evidence>
<dbReference type="EMBL" id="CACSLK010003174">
    <property type="protein sequence ID" value="CAA0808899.1"/>
    <property type="molecule type" value="Genomic_DNA"/>
</dbReference>
<proteinExistence type="predicted"/>